<comment type="caution">
    <text evidence="13">The sequence shown here is derived from an EMBL/GenBank/DDBJ whole genome shotgun (WGS) entry which is preliminary data.</text>
</comment>
<protein>
    <recommendedName>
        <fullName evidence="10">Protein-serine O-palmitoleoyltransferase porcupine</fullName>
        <ecNumber evidence="9">2.3.1.250</ecNumber>
    </recommendedName>
</protein>
<feature type="transmembrane region" description="Helical" evidence="12">
    <location>
        <begin position="420"/>
        <end position="439"/>
    </location>
</feature>
<dbReference type="EC" id="2.3.1.250" evidence="9"/>
<dbReference type="GO" id="GO:0016055">
    <property type="term" value="P:Wnt signaling pathway"/>
    <property type="evidence" value="ECO:0007669"/>
    <property type="project" value="UniProtKB-KW"/>
</dbReference>
<dbReference type="Proteomes" id="UP000614601">
    <property type="component" value="Unassembled WGS sequence"/>
</dbReference>
<dbReference type="EMBL" id="CAJFCW020000006">
    <property type="protein sequence ID" value="CAG9123700.1"/>
    <property type="molecule type" value="Genomic_DNA"/>
</dbReference>
<evidence type="ECO:0000256" key="5">
    <source>
        <dbReference type="ARBA" id="ARBA00022989"/>
    </source>
</evidence>
<evidence type="ECO:0000256" key="3">
    <source>
        <dbReference type="ARBA" id="ARBA00022687"/>
    </source>
</evidence>
<evidence type="ECO:0000256" key="7">
    <source>
        <dbReference type="ARBA" id="ARBA00023315"/>
    </source>
</evidence>
<evidence type="ECO:0000256" key="12">
    <source>
        <dbReference type="SAM" id="Phobius"/>
    </source>
</evidence>
<dbReference type="AlphaFoldDB" id="A0A811LLM7"/>
<accession>A0A811LLM7</accession>
<evidence type="ECO:0000256" key="9">
    <source>
        <dbReference type="ARBA" id="ARBA00038867"/>
    </source>
</evidence>
<dbReference type="PANTHER" id="PTHR13906">
    <property type="entry name" value="PORCUPINE"/>
    <property type="match status" value="1"/>
</dbReference>
<evidence type="ECO:0000256" key="11">
    <source>
        <dbReference type="ARBA" id="ARBA00047978"/>
    </source>
</evidence>
<keyword evidence="7" id="KW-0012">Acyltransferase</keyword>
<evidence type="ECO:0000256" key="2">
    <source>
        <dbReference type="ARBA" id="ARBA00022679"/>
    </source>
</evidence>
<evidence type="ECO:0000256" key="8">
    <source>
        <dbReference type="ARBA" id="ARBA00038269"/>
    </source>
</evidence>
<comment type="subcellular location">
    <subcellularLocation>
        <location evidence="1">Membrane</location>
        <topology evidence="1">Multi-pass membrane protein</topology>
    </subcellularLocation>
</comment>
<evidence type="ECO:0000313" key="13">
    <source>
        <dbReference type="EMBL" id="CAD5227828.1"/>
    </source>
</evidence>
<evidence type="ECO:0000313" key="14">
    <source>
        <dbReference type="Proteomes" id="UP000614601"/>
    </source>
</evidence>
<dbReference type="PANTHER" id="PTHR13906:SF12">
    <property type="entry name" value="PROTEIN-SERINE O-PALMITOLEOYLTRANSFERASE PORCUPINE"/>
    <property type="match status" value="1"/>
</dbReference>
<dbReference type="InterPro" id="IPR004299">
    <property type="entry name" value="MBOAT_fam"/>
</dbReference>
<dbReference type="OrthoDB" id="5968863at2759"/>
<feature type="transmembrane region" description="Helical" evidence="12">
    <location>
        <begin position="377"/>
        <end position="400"/>
    </location>
</feature>
<dbReference type="InterPro" id="IPR049941">
    <property type="entry name" value="LPLAT_7/PORCN-like"/>
</dbReference>
<feature type="transmembrane region" description="Helical" evidence="12">
    <location>
        <begin position="167"/>
        <end position="186"/>
    </location>
</feature>
<dbReference type="GO" id="GO:0005783">
    <property type="term" value="C:endoplasmic reticulum"/>
    <property type="evidence" value="ECO:0007669"/>
    <property type="project" value="TreeGrafter"/>
</dbReference>
<dbReference type="Pfam" id="PF03062">
    <property type="entry name" value="MBOAT"/>
    <property type="match status" value="1"/>
</dbReference>
<name>A0A811LLM7_9BILA</name>
<dbReference type="GO" id="GO:0061355">
    <property type="term" value="P:Wnt protein secretion"/>
    <property type="evidence" value="ECO:0007669"/>
    <property type="project" value="TreeGrafter"/>
</dbReference>
<reference evidence="13" key="1">
    <citation type="submission" date="2020-09" db="EMBL/GenBank/DDBJ databases">
        <authorList>
            <person name="Kikuchi T."/>
        </authorList>
    </citation>
    <scope>NUCLEOTIDE SEQUENCE</scope>
    <source>
        <strain evidence="13">SH1</strain>
    </source>
</reference>
<keyword evidence="3" id="KW-0879">Wnt signaling pathway</keyword>
<dbReference type="Proteomes" id="UP000783686">
    <property type="component" value="Unassembled WGS sequence"/>
</dbReference>
<comment type="similarity">
    <text evidence="8">Belongs to the membrane-bound acyltransferase family. Porcupine subfamily.</text>
</comment>
<feature type="transmembrane region" description="Helical" evidence="12">
    <location>
        <begin position="118"/>
        <end position="134"/>
    </location>
</feature>
<organism evidence="13 14">
    <name type="scientific">Bursaphelenchus okinawaensis</name>
    <dbReference type="NCBI Taxonomy" id="465554"/>
    <lineage>
        <taxon>Eukaryota</taxon>
        <taxon>Metazoa</taxon>
        <taxon>Ecdysozoa</taxon>
        <taxon>Nematoda</taxon>
        <taxon>Chromadorea</taxon>
        <taxon>Rhabditida</taxon>
        <taxon>Tylenchina</taxon>
        <taxon>Tylenchomorpha</taxon>
        <taxon>Aphelenchoidea</taxon>
        <taxon>Aphelenchoididae</taxon>
        <taxon>Bursaphelenchus</taxon>
    </lineage>
</organism>
<evidence type="ECO:0000256" key="1">
    <source>
        <dbReference type="ARBA" id="ARBA00004141"/>
    </source>
</evidence>
<feature type="transmembrane region" description="Helical" evidence="12">
    <location>
        <begin position="79"/>
        <end position="106"/>
    </location>
</feature>
<keyword evidence="14" id="KW-1185">Reference proteome</keyword>
<feature type="transmembrane region" description="Helical" evidence="12">
    <location>
        <begin position="49"/>
        <end position="67"/>
    </location>
</feature>
<dbReference type="GO" id="GO:0030258">
    <property type="term" value="P:lipid modification"/>
    <property type="evidence" value="ECO:0007669"/>
    <property type="project" value="TreeGrafter"/>
</dbReference>
<keyword evidence="6 12" id="KW-0472">Membrane</keyword>
<evidence type="ECO:0000256" key="4">
    <source>
        <dbReference type="ARBA" id="ARBA00022692"/>
    </source>
</evidence>
<evidence type="ECO:0000256" key="10">
    <source>
        <dbReference type="ARBA" id="ARBA00040371"/>
    </source>
</evidence>
<evidence type="ECO:0000256" key="6">
    <source>
        <dbReference type="ARBA" id="ARBA00023136"/>
    </source>
</evidence>
<gene>
    <name evidence="13" type="ORF">BOKJ2_LOCUS12368</name>
</gene>
<feature type="transmembrane region" description="Helical" evidence="12">
    <location>
        <begin position="311"/>
        <end position="344"/>
    </location>
</feature>
<dbReference type="GO" id="GO:0017147">
    <property type="term" value="F:Wnt-protein binding"/>
    <property type="evidence" value="ECO:0007669"/>
    <property type="project" value="TreeGrafter"/>
</dbReference>
<keyword evidence="2" id="KW-0808">Transferase</keyword>
<feature type="transmembrane region" description="Helical" evidence="12">
    <location>
        <begin position="250"/>
        <end position="275"/>
    </location>
</feature>
<dbReference type="GO" id="GO:1990698">
    <property type="term" value="F:palmitoleoyltransferase activity"/>
    <property type="evidence" value="ECO:0007669"/>
    <property type="project" value="UniProtKB-EC"/>
</dbReference>
<feature type="transmembrane region" description="Helical" evidence="12">
    <location>
        <begin position="206"/>
        <end position="229"/>
    </location>
</feature>
<sequence>MNGVDYFYEYTDEELVELMEDPWKVKMANLGQCYEGIGLFYWPLWKRPVGFALVQLLVYVTAQFQYITERTAHIVVTVLGLYLLYTQSAVMGHFFIPIICWALFYGTDQLMLGRSDRGNLSLILAIICLWFWQINLSSEGFMQVRGVLMIMCMKMVSLSYDDLNPTFFEHLALVFNPATVIFGPYISLDQFRRNMVRPNTTLKSLLLVLVYSAVAFGFCFYSTCLVELLPSEPEMLEDFKNAQAFRFSHFFVCYISLTTALMAGFSSSFQVAGALEVEWPKSMSEVVIHWNYPMHEFLHKYIFRRLVHTNYALAMLATFAMSSILHGLNFQLSAVLTSLAFYAYVETVFRQKLGNLLNVCATGKKCKKCTHQSDNTSVTAIAISLIFTMINVYHLIYLGMAFDGTEQETGYSYKHTISHWSRWNFSSHLIAVFMFFIGLL</sequence>
<keyword evidence="5 12" id="KW-1133">Transmembrane helix</keyword>
<dbReference type="EMBL" id="CAJFDH010000006">
    <property type="protein sequence ID" value="CAD5227828.1"/>
    <property type="molecule type" value="Genomic_DNA"/>
</dbReference>
<proteinExistence type="inferred from homology"/>
<comment type="catalytic activity">
    <reaction evidence="11">
        <text>[Wnt protein]-L-serine + (9Z)-hexadecenoyl-CoA = [Wnt protein]-O-(9Z)-hexadecenoyl-L-serine + CoA</text>
        <dbReference type="Rhea" id="RHEA:45336"/>
        <dbReference type="Rhea" id="RHEA-COMP:11170"/>
        <dbReference type="Rhea" id="RHEA-COMP:11171"/>
        <dbReference type="ChEBI" id="CHEBI:29999"/>
        <dbReference type="ChEBI" id="CHEBI:57287"/>
        <dbReference type="ChEBI" id="CHEBI:61540"/>
        <dbReference type="ChEBI" id="CHEBI:85189"/>
        <dbReference type="EC" id="2.3.1.250"/>
    </reaction>
</comment>
<dbReference type="GO" id="GO:0016020">
    <property type="term" value="C:membrane"/>
    <property type="evidence" value="ECO:0007669"/>
    <property type="project" value="UniProtKB-SubCell"/>
</dbReference>
<keyword evidence="4 12" id="KW-0812">Transmembrane</keyword>